<proteinExistence type="predicted"/>
<feature type="region of interest" description="Disordered" evidence="1">
    <location>
        <begin position="506"/>
        <end position="525"/>
    </location>
</feature>
<feature type="region of interest" description="Disordered" evidence="1">
    <location>
        <begin position="637"/>
        <end position="662"/>
    </location>
</feature>
<evidence type="ECO:0000256" key="1">
    <source>
        <dbReference type="SAM" id="MobiDB-lite"/>
    </source>
</evidence>
<feature type="region of interest" description="Disordered" evidence="1">
    <location>
        <begin position="739"/>
        <end position="827"/>
    </location>
</feature>
<feature type="compositionally biased region" description="Polar residues" evidence="1">
    <location>
        <begin position="751"/>
        <end position="768"/>
    </location>
</feature>
<feature type="compositionally biased region" description="Low complexity" evidence="1">
    <location>
        <begin position="841"/>
        <end position="865"/>
    </location>
</feature>
<name>J4H2Q7_9APHY</name>
<feature type="compositionally biased region" description="Basic and acidic residues" evidence="1">
    <location>
        <begin position="646"/>
        <end position="655"/>
    </location>
</feature>
<dbReference type="OrthoDB" id="2804693at2759"/>
<evidence type="ECO:0000313" key="2">
    <source>
        <dbReference type="EMBL" id="CCM01944.1"/>
    </source>
</evidence>
<dbReference type="InParanoid" id="J4H2Q7"/>
<reference evidence="2 3" key="1">
    <citation type="journal article" date="2012" name="Appl. Environ. Microbiol.">
        <title>Short-read sequencing for genomic analysis of the brown rot fungus Fibroporia radiculosa.</title>
        <authorList>
            <person name="Tang J.D."/>
            <person name="Perkins A.D."/>
            <person name="Sonstegard T.S."/>
            <person name="Schroeder S.G."/>
            <person name="Burgess S.C."/>
            <person name="Diehl S.V."/>
        </authorList>
    </citation>
    <scope>NUCLEOTIDE SEQUENCE [LARGE SCALE GENOMIC DNA]</scope>
    <source>
        <strain evidence="2 3">TFFH 294</strain>
    </source>
</reference>
<dbReference type="Proteomes" id="UP000006352">
    <property type="component" value="Unassembled WGS sequence"/>
</dbReference>
<accession>J4H2Q7</accession>
<feature type="region of interest" description="Disordered" evidence="1">
    <location>
        <begin position="408"/>
        <end position="434"/>
    </location>
</feature>
<dbReference type="GeneID" id="24096855"/>
<feature type="compositionally biased region" description="Basic and acidic residues" evidence="1">
    <location>
        <begin position="794"/>
        <end position="827"/>
    </location>
</feature>
<evidence type="ECO:0000313" key="3">
    <source>
        <dbReference type="Proteomes" id="UP000006352"/>
    </source>
</evidence>
<gene>
    <name evidence="2" type="ORF">FIBRA_04017</name>
</gene>
<organism evidence="2 3">
    <name type="scientific">Fibroporia radiculosa</name>
    <dbReference type="NCBI Taxonomy" id="599839"/>
    <lineage>
        <taxon>Eukaryota</taxon>
        <taxon>Fungi</taxon>
        <taxon>Dikarya</taxon>
        <taxon>Basidiomycota</taxon>
        <taxon>Agaricomycotina</taxon>
        <taxon>Agaricomycetes</taxon>
        <taxon>Polyporales</taxon>
        <taxon>Fibroporiaceae</taxon>
        <taxon>Fibroporia</taxon>
    </lineage>
</organism>
<dbReference type="RefSeq" id="XP_012181227.1">
    <property type="nucleotide sequence ID" value="XM_012325837.1"/>
</dbReference>
<dbReference type="AlphaFoldDB" id="J4H2Q7"/>
<protein>
    <submittedName>
        <fullName evidence="2">Uncharacterized protein</fullName>
    </submittedName>
</protein>
<sequence>MPPSLLWRRRTSTPFFPGAWPNSSSSVNNTIDESRIRDETPPQLPELLHIRPRTKLQDDDPSASYSTDAAERTWLFSTALETHPFEDTVVPNVDVDDVLSCSATHDTPLNASFSPYSNFTEPSDSEGVLTPDSLYREPCQWSAFQRDYSESNNNDVYPHFTIQDNAHFSSNVPTKHSIAMEPMPSRVSIYSPEALNMVGPTLHRSGAVFNPPSLDFMPPLTLSALSLDLNAIFYPSDANMDGDSSPIQMTSQSPSETTHISFALPSDATEHAELSPMASTFFPVPSGDLVNNAGSTNLSLCSRADSPVLPSRDASPLAIDFSLSPGSSRPWAPTSADLDAFAHAATVAAFSTHSSFSFSTSTRSDINVDCNRAQTNCRTSKEQVSAVESCEPSLALAISACASTTVDLDRKPKSDHHGANHERSNRRGSEDSLMDREGECIPLDEFSCPGTRLENLAQGHSMSPAIGAGSSAEIPVELSIDRRIPTKLPVMGKMKKFGGRILGIFTGGRTGSGKRTGRMSSPMATRERELGGIKTTTTTVTTNVEYRSKYPTSALESPVRNSHVWRRSLALPTLVSKSPSHLRTPKHFSFLSADYVDDNSVEPARLQSDRCIHPTTSIDEHYKAAGVMQRCFMRSRTQTAPPVQTHQEEGAERPGRQTRRFSLSSALSKSKLEVLRNTVVPHPPVPPFPHSSTIEPFDGLMEDKPVRPISMIAGYGQNIYARRGDGSIESFGYITSAAHTGSGSHRRLARPSSTHVGNSRDVWNTLSQFPEREALEESRRMRRPMSRPPIGKDQSTRQSRDEADGMRSTMREPSPRHNETLITEGHRVDATYLAKEDGAMLSSPSSALSNGPSSLGASPLSPKSAQSGTQVQGDRALRRFSLTSAISRRAMRARSMIVSVGRRSVELESRSSATGKIGTGRRTRGNTFSTVVDASGVHFDMLTPDVSSTMLAPVVPSNSIPSHSRGGEYGELHEEMGKRDLRSEMQETSGQPTPDSELDSMSFAYTATHQESLVSIVGRYLDMQPSSFEPVALNEGYDSTFDEESEDIVPFTNHMQPSPSFRIGLGTAAGVDENEQESVEREEDRGFLRALGLEFDDNSCNP</sequence>
<keyword evidence="3" id="KW-1185">Reference proteome</keyword>
<dbReference type="EMBL" id="HE797057">
    <property type="protein sequence ID" value="CCM01944.1"/>
    <property type="molecule type" value="Genomic_DNA"/>
</dbReference>
<dbReference type="HOGENOM" id="CLU_282993_0_0_1"/>
<feature type="compositionally biased region" description="Basic and acidic residues" evidence="1">
    <location>
        <begin position="770"/>
        <end position="779"/>
    </location>
</feature>
<feature type="region of interest" description="Disordered" evidence="1">
    <location>
        <begin position="841"/>
        <end position="873"/>
    </location>
</feature>